<dbReference type="InterPro" id="IPR017853">
    <property type="entry name" value="GH"/>
</dbReference>
<reference evidence="2 3" key="1">
    <citation type="journal article" date="2019" name="Int. J. Syst. Evol. Microbiol.">
        <title>Capsulimonas corticalis gen. nov., sp. nov., an aerobic capsulated bacterium, of a novel bacterial order, Capsulimonadales ord. nov., of the class Armatimonadia of the phylum Armatimonadetes.</title>
        <authorList>
            <person name="Li J."/>
            <person name="Kudo C."/>
            <person name="Tonouchi A."/>
        </authorList>
    </citation>
    <scope>NUCLEOTIDE SEQUENCE [LARGE SCALE GENOMIC DNA]</scope>
    <source>
        <strain evidence="2 3">AX-7</strain>
    </source>
</reference>
<feature type="domain" description="Alpha-L-arabinofuranosidase 1 catalytic" evidence="1">
    <location>
        <begin position="255"/>
        <end position="438"/>
    </location>
</feature>
<gene>
    <name evidence="2" type="ORF">CCAX7_66020</name>
</gene>
<sequence>MPIIVTSQEVTATPISDRLYGHFIELGYGVQVEPMWSEMFFNRSFEPFTPYKWINKEWYDLWLDPKHPEKGYKTDWSQEDWHHSGYEHNPWFAVPGDEGPLEITDESTFILPRSATLDIEIGLTSEGARHGETCLKVVNGESEAWGGFAQAGKVIQKEAGYKFRGFLKSDTPGAHAEVRIYAQGDWAAPLFTAPVGPIGEEWEEFSCTFHNKVYEGRAVFSLWIAPGATVYTDCFSLMPTNTRHGWRPEVVEAAARINPKVIRWPGGCFASFYNWRDGIGPYDQRKPQPSYFWGGQNANDVGTAELATFAKMLGADSMICVNLHHPTKQFYEVYWNDESKGPHGFDFPHFADPAQGAREAADWVAYCNLPVGAHPMADQRAEHGYPEPFGVRFWEMDNESLRWFTPTAYAEAVAAYSQAMKAVDPSIQIGLITYGEEYKKQIPEMLAIAGAHVDFLADRAWGEAQLLAVLEPMRAYNAACGTTIRYCDTEWLAHQDEPDAFNHVASDAWTGETKSYRFSKWRYAMNIFRNFLMWRRQGGDVLFVNFNNFANTHSQCVIDTPKEGAYLTAAGHVFEMISRAPAAWPLALDGYTVDAKADYQVQAEWDLGRERLVLSIVNMAAEPRSETFDLTPLERVFTNAQLSQLAANSLTTMNTLEHPDMIRRLDSERGSVGVSYSLDIPAYSLTQVILAAE</sequence>
<dbReference type="AlphaFoldDB" id="A0A402CR75"/>
<dbReference type="Pfam" id="PF22848">
    <property type="entry name" value="ASD1_dom"/>
    <property type="match status" value="1"/>
</dbReference>
<keyword evidence="3" id="KW-1185">Reference proteome</keyword>
<dbReference type="KEGG" id="ccot:CCAX7_66020"/>
<dbReference type="Proteomes" id="UP000287394">
    <property type="component" value="Chromosome"/>
</dbReference>
<name>A0A402CR75_9BACT</name>
<dbReference type="EMBL" id="AP025739">
    <property type="protein sequence ID" value="BDI34551.1"/>
    <property type="molecule type" value="Genomic_DNA"/>
</dbReference>
<protein>
    <recommendedName>
        <fullName evidence="1">Alpha-L-arabinofuranosidase 1 catalytic domain-containing protein</fullName>
    </recommendedName>
</protein>
<dbReference type="Gene3D" id="3.20.20.80">
    <property type="entry name" value="Glycosidases"/>
    <property type="match status" value="1"/>
</dbReference>
<dbReference type="InterPro" id="IPR055235">
    <property type="entry name" value="ASD1_cat"/>
</dbReference>
<evidence type="ECO:0000313" key="2">
    <source>
        <dbReference type="EMBL" id="BDI34551.1"/>
    </source>
</evidence>
<dbReference type="GO" id="GO:0000272">
    <property type="term" value="P:polysaccharide catabolic process"/>
    <property type="evidence" value="ECO:0007669"/>
    <property type="project" value="TreeGrafter"/>
</dbReference>
<evidence type="ECO:0000313" key="3">
    <source>
        <dbReference type="Proteomes" id="UP000287394"/>
    </source>
</evidence>
<dbReference type="SUPFAM" id="SSF51445">
    <property type="entry name" value="(Trans)glycosidases"/>
    <property type="match status" value="1"/>
</dbReference>
<dbReference type="PANTHER" id="PTHR43576">
    <property type="entry name" value="ALPHA-L-ARABINOFURANOSIDASE C-RELATED"/>
    <property type="match status" value="1"/>
</dbReference>
<dbReference type="PANTHER" id="PTHR43576:SF3">
    <property type="entry name" value="ALPHA-L-ARABINOFURANOSIDASE C"/>
    <property type="match status" value="1"/>
</dbReference>
<organism evidence="2 3">
    <name type="scientific">Capsulimonas corticalis</name>
    <dbReference type="NCBI Taxonomy" id="2219043"/>
    <lineage>
        <taxon>Bacteria</taxon>
        <taxon>Bacillati</taxon>
        <taxon>Armatimonadota</taxon>
        <taxon>Armatimonadia</taxon>
        <taxon>Capsulimonadales</taxon>
        <taxon>Capsulimonadaceae</taxon>
        <taxon>Capsulimonas</taxon>
    </lineage>
</organism>
<accession>A0A402CR75</accession>
<dbReference type="OrthoDB" id="9758333at2"/>
<proteinExistence type="predicted"/>
<dbReference type="RefSeq" id="WP_119319903.1">
    <property type="nucleotide sequence ID" value="NZ_AP025739.1"/>
</dbReference>
<evidence type="ECO:0000259" key="1">
    <source>
        <dbReference type="Pfam" id="PF22848"/>
    </source>
</evidence>